<sequence>MNYISPAFKELKDLVKRGEGERIEFKLKSNHPEKIIREVVAFANTSGGKLILGVSDDLEIKGLKYVDEDEYIITKNIEKYIYPLVDYSIEKIRVEGERAVLIYTIKSSPMKPHFLDLTGNPDERKVYVRHEDKSIQASKEVREILKGQSKSKGFKFNFGDKERLLMEYLDVHKKVTLNQFSEIAEIKKKVASRTLILLVLAGVLRVIPHEIEDYYELI</sequence>
<comment type="caution">
    <text evidence="2">The sequence shown here is derived from an EMBL/GenBank/DDBJ whole genome shotgun (WGS) entry which is preliminary data.</text>
</comment>
<gene>
    <name evidence="2" type="ORF">ACFOOI_15745</name>
</gene>
<dbReference type="PANTHER" id="PTHR30595:SF6">
    <property type="entry name" value="SCHLAFEN ALBA-2 DOMAIN-CONTAINING PROTEIN"/>
    <property type="match status" value="1"/>
</dbReference>
<accession>A0ABV7YY70</accession>
<dbReference type="EMBL" id="JBHRYQ010000001">
    <property type="protein sequence ID" value="MFC3812114.1"/>
    <property type="molecule type" value="Genomic_DNA"/>
</dbReference>
<organism evidence="2 3">
    <name type="scientific">Lacihabitans lacunae</name>
    <dbReference type="NCBI Taxonomy" id="1028214"/>
    <lineage>
        <taxon>Bacteria</taxon>
        <taxon>Pseudomonadati</taxon>
        <taxon>Bacteroidota</taxon>
        <taxon>Cytophagia</taxon>
        <taxon>Cytophagales</taxon>
        <taxon>Leadbetterellaceae</taxon>
        <taxon>Lacihabitans</taxon>
    </lineage>
</organism>
<protein>
    <submittedName>
        <fullName evidence="2">Helix-turn-helix domain-containing protein</fullName>
    </submittedName>
</protein>
<feature type="domain" description="Schlafen AlbA-2" evidence="1">
    <location>
        <begin position="19"/>
        <end position="137"/>
    </location>
</feature>
<dbReference type="PANTHER" id="PTHR30595">
    <property type="entry name" value="GLPR-RELATED TRANSCRIPTIONAL REPRESSOR"/>
    <property type="match status" value="1"/>
</dbReference>
<dbReference type="Proteomes" id="UP001595616">
    <property type="component" value="Unassembled WGS sequence"/>
</dbReference>
<dbReference type="InterPro" id="IPR038461">
    <property type="entry name" value="Schlafen_AlbA_2_dom_sf"/>
</dbReference>
<evidence type="ECO:0000259" key="1">
    <source>
        <dbReference type="Pfam" id="PF04326"/>
    </source>
</evidence>
<dbReference type="RefSeq" id="WP_379838978.1">
    <property type="nucleotide sequence ID" value="NZ_JBHRYQ010000001.1"/>
</dbReference>
<proteinExistence type="predicted"/>
<dbReference type="InterPro" id="IPR007421">
    <property type="entry name" value="Schlafen_AlbA_2_dom"/>
</dbReference>
<keyword evidence="3" id="KW-1185">Reference proteome</keyword>
<reference evidence="3" key="1">
    <citation type="journal article" date="2019" name="Int. J. Syst. Evol. Microbiol.">
        <title>The Global Catalogue of Microorganisms (GCM) 10K type strain sequencing project: providing services to taxonomists for standard genome sequencing and annotation.</title>
        <authorList>
            <consortium name="The Broad Institute Genomics Platform"/>
            <consortium name="The Broad Institute Genome Sequencing Center for Infectious Disease"/>
            <person name="Wu L."/>
            <person name="Ma J."/>
        </authorList>
    </citation>
    <scope>NUCLEOTIDE SEQUENCE [LARGE SCALE GENOMIC DNA]</scope>
    <source>
        <strain evidence="3">CECT 7956</strain>
    </source>
</reference>
<evidence type="ECO:0000313" key="3">
    <source>
        <dbReference type="Proteomes" id="UP001595616"/>
    </source>
</evidence>
<name>A0ABV7YY70_9BACT</name>
<evidence type="ECO:0000313" key="2">
    <source>
        <dbReference type="EMBL" id="MFC3812114.1"/>
    </source>
</evidence>
<dbReference type="Pfam" id="PF04326">
    <property type="entry name" value="SLFN_AlbA_2"/>
    <property type="match status" value="1"/>
</dbReference>
<dbReference type="Gene3D" id="3.30.950.30">
    <property type="entry name" value="Schlafen, AAA domain"/>
    <property type="match status" value="1"/>
</dbReference>